<evidence type="ECO:0000313" key="1">
    <source>
        <dbReference type="EMBL" id="KAL1374297.1"/>
    </source>
</evidence>
<proteinExistence type="predicted"/>
<dbReference type="AlphaFoldDB" id="A0ABD1CDN1"/>
<comment type="caution">
    <text evidence="1">The sequence shown here is derived from an EMBL/GenBank/DDBJ whole genome shotgun (WGS) entry which is preliminary data.</text>
</comment>
<dbReference type="Proteomes" id="UP001562425">
    <property type="component" value="Unassembled WGS sequence"/>
</dbReference>
<evidence type="ECO:0000313" key="2">
    <source>
        <dbReference type="Proteomes" id="UP001562425"/>
    </source>
</evidence>
<keyword evidence="2" id="KW-1185">Reference proteome</keyword>
<organism evidence="1 2">
    <name type="scientific">Culex pipiens pipiens</name>
    <name type="common">Northern house mosquito</name>
    <dbReference type="NCBI Taxonomy" id="38569"/>
    <lineage>
        <taxon>Eukaryota</taxon>
        <taxon>Metazoa</taxon>
        <taxon>Ecdysozoa</taxon>
        <taxon>Arthropoda</taxon>
        <taxon>Hexapoda</taxon>
        <taxon>Insecta</taxon>
        <taxon>Pterygota</taxon>
        <taxon>Neoptera</taxon>
        <taxon>Endopterygota</taxon>
        <taxon>Diptera</taxon>
        <taxon>Nematocera</taxon>
        <taxon>Culicoidea</taxon>
        <taxon>Culicidae</taxon>
        <taxon>Culicinae</taxon>
        <taxon>Culicini</taxon>
        <taxon>Culex</taxon>
        <taxon>Culex</taxon>
    </lineage>
</organism>
<protein>
    <submittedName>
        <fullName evidence="1">Uncharacterized protein</fullName>
    </submittedName>
</protein>
<sequence>MTLARLLSSQFQGSGPIPVCLHQDVFVQHLTRCFKMERGLIQRQVISATTGGRELASDTCQRPDDDALVERIAGDDPPVVKDIERIAGGDECFDGVEGGIGDRCVLGDAATSPARTVYTKETQAAGCGHDKGRVGDSAGGWPSPRWSGSWAMTTGFELYVPDGFFAEWSIARVPLEALHDGIFDGAEQGFFPLNVRAGVALGEVEWKIIPRRGRRTLSPAGFF</sequence>
<reference evidence="1 2" key="1">
    <citation type="submission" date="2024-05" db="EMBL/GenBank/DDBJ databases">
        <title>Culex pipiens pipiens assembly and annotation.</title>
        <authorList>
            <person name="Alout H."/>
            <person name="Durand T."/>
        </authorList>
    </citation>
    <scope>NUCLEOTIDE SEQUENCE [LARGE SCALE GENOMIC DNA]</scope>
    <source>
        <strain evidence="1">HA-2024</strain>
        <tissue evidence="1">Whole body</tissue>
    </source>
</reference>
<accession>A0ABD1CDN1</accession>
<gene>
    <name evidence="1" type="ORF">pipiens_001659</name>
</gene>
<dbReference type="EMBL" id="JBEHCU010013481">
    <property type="protein sequence ID" value="KAL1374297.1"/>
    <property type="molecule type" value="Genomic_DNA"/>
</dbReference>
<name>A0ABD1CDN1_CULPP</name>